<gene>
    <name evidence="2" type="ORF">DILT_LOCUS11647</name>
</gene>
<sequence length="119" mass="13106">MEAVEENDARVKVYITQSQVKCNFCNGFYDFGSDQPVCSICHAFVYDFSTESLDDGCSAKEKEASNDSGNEEPERVSDFFPLGVSQENLFHRYSPNTTTPASAPAPSCAFHAPTHPRPS</sequence>
<feature type="non-terminal residue" evidence="2">
    <location>
        <position position="119"/>
    </location>
</feature>
<feature type="region of interest" description="Disordered" evidence="1">
    <location>
        <begin position="57"/>
        <end position="76"/>
    </location>
</feature>
<accession>A0A3P7PCR1</accession>
<feature type="region of interest" description="Disordered" evidence="1">
    <location>
        <begin position="93"/>
        <end position="119"/>
    </location>
</feature>
<feature type="compositionally biased region" description="Low complexity" evidence="1">
    <location>
        <begin position="94"/>
        <end position="113"/>
    </location>
</feature>
<evidence type="ECO:0000313" key="2">
    <source>
        <dbReference type="EMBL" id="VDN15816.1"/>
    </source>
</evidence>
<reference evidence="2 3" key="1">
    <citation type="submission" date="2018-11" db="EMBL/GenBank/DDBJ databases">
        <authorList>
            <consortium name="Pathogen Informatics"/>
        </authorList>
    </citation>
    <scope>NUCLEOTIDE SEQUENCE [LARGE SCALE GENOMIC DNA]</scope>
</reference>
<keyword evidence="3" id="KW-1185">Reference proteome</keyword>
<dbReference type="OrthoDB" id="9973183at2759"/>
<evidence type="ECO:0000256" key="1">
    <source>
        <dbReference type="SAM" id="MobiDB-lite"/>
    </source>
</evidence>
<dbReference type="Proteomes" id="UP000281553">
    <property type="component" value="Unassembled WGS sequence"/>
</dbReference>
<dbReference type="EMBL" id="UYRU01063725">
    <property type="protein sequence ID" value="VDN15816.1"/>
    <property type="molecule type" value="Genomic_DNA"/>
</dbReference>
<proteinExistence type="predicted"/>
<protein>
    <submittedName>
        <fullName evidence="2">Uncharacterized protein</fullName>
    </submittedName>
</protein>
<organism evidence="2 3">
    <name type="scientific">Dibothriocephalus latus</name>
    <name type="common">Fish tapeworm</name>
    <name type="synonym">Diphyllobothrium latum</name>
    <dbReference type="NCBI Taxonomy" id="60516"/>
    <lineage>
        <taxon>Eukaryota</taxon>
        <taxon>Metazoa</taxon>
        <taxon>Spiralia</taxon>
        <taxon>Lophotrochozoa</taxon>
        <taxon>Platyhelminthes</taxon>
        <taxon>Cestoda</taxon>
        <taxon>Eucestoda</taxon>
        <taxon>Diphyllobothriidea</taxon>
        <taxon>Diphyllobothriidae</taxon>
        <taxon>Dibothriocephalus</taxon>
    </lineage>
</organism>
<dbReference type="AlphaFoldDB" id="A0A3P7PCR1"/>
<evidence type="ECO:0000313" key="3">
    <source>
        <dbReference type="Proteomes" id="UP000281553"/>
    </source>
</evidence>
<name>A0A3P7PCR1_DIBLA</name>